<dbReference type="Pfam" id="PF13527">
    <property type="entry name" value="Acetyltransf_9"/>
    <property type="match status" value="1"/>
</dbReference>
<protein>
    <recommendedName>
        <fullName evidence="1">N-acetyltransferase domain-containing protein</fullName>
    </recommendedName>
</protein>
<dbReference type="PANTHER" id="PTHR43617">
    <property type="entry name" value="L-AMINO ACID N-ACETYLTRANSFERASE"/>
    <property type="match status" value="1"/>
</dbReference>
<dbReference type="Gene3D" id="3.40.630.30">
    <property type="match status" value="1"/>
</dbReference>
<organism evidence="2 3">
    <name type="scientific">Maioricimonas rarisocia</name>
    <dbReference type="NCBI Taxonomy" id="2528026"/>
    <lineage>
        <taxon>Bacteria</taxon>
        <taxon>Pseudomonadati</taxon>
        <taxon>Planctomycetota</taxon>
        <taxon>Planctomycetia</taxon>
        <taxon>Planctomycetales</taxon>
        <taxon>Planctomycetaceae</taxon>
        <taxon>Maioricimonas</taxon>
    </lineage>
</organism>
<dbReference type="RefSeq" id="WP_145372153.1">
    <property type="nucleotide sequence ID" value="NZ_CP036275.1"/>
</dbReference>
<gene>
    <name evidence="2" type="ORF">Mal4_52760</name>
</gene>
<dbReference type="CDD" id="cd04301">
    <property type="entry name" value="NAT_SF"/>
    <property type="match status" value="1"/>
</dbReference>
<reference evidence="2 3" key="1">
    <citation type="submission" date="2019-02" db="EMBL/GenBank/DDBJ databases">
        <title>Deep-cultivation of Planctomycetes and their phenomic and genomic characterization uncovers novel biology.</title>
        <authorList>
            <person name="Wiegand S."/>
            <person name="Jogler M."/>
            <person name="Boedeker C."/>
            <person name="Pinto D."/>
            <person name="Vollmers J."/>
            <person name="Rivas-Marin E."/>
            <person name="Kohn T."/>
            <person name="Peeters S.H."/>
            <person name="Heuer A."/>
            <person name="Rast P."/>
            <person name="Oberbeckmann S."/>
            <person name="Bunk B."/>
            <person name="Jeske O."/>
            <person name="Meyerdierks A."/>
            <person name="Storesund J.E."/>
            <person name="Kallscheuer N."/>
            <person name="Luecker S."/>
            <person name="Lage O.M."/>
            <person name="Pohl T."/>
            <person name="Merkel B.J."/>
            <person name="Hornburger P."/>
            <person name="Mueller R.-W."/>
            <person name="Bruemmer F."/>
            <person name="Labrenz M."/>
            <person name="Spormann A.M."/>
            <person name="Op den Camp H."/>
            <person name="Overmann J."/>
            <person name="Amann R."/>
            <person name="Jetten M.S.M."/>
            <person name="Mascher T."/>
            <person name="Medema M.H."/>
            <person name="Devos D.P."/>
            <person name="Kaster A.-K."/>
            <person name="Ovreas L."/>
            <person name="Rohde M."/>
            <person name="Galperin M.Y."/>
            <person name="Jogler C."/>
        </authorList>
    </citation>
    <scope>NUCLEOTIDE SEQUENCE [LARGE SCALE GENOMIC DNA]</scope>
    <source>
        <strain evidence="2 3">Mal4</strain>
    </source>
</reference>
<dbReference type="AlphaFoldDB" id="A0A517ZEH7"/>
<dbReference type="GO" id="GO:0016747">
    <property type="term" value="F:acyltransferase activity, transferring groups other than amino-acyl groups"/>
    <property type="evidence" value="ECO:0007669"/>
    <property type="project" value="InterPro"/>
</dbReference>
<accession>A0A517ZEH7</accession>
<keyword evidence="3" id="KW-1185">Reference proteome</keyword>
<evidence type="ECO:0000259" key="1">
    <source>
        <dbReference type="PROSITE" id="PS51186"/>
    </source>
</evidence>
<proteinExistence type="predicted"/>
<dbReference type="Proteomes" id="UP000320496">
    <property type="component" value="Chromosome"/>
</dbReference>
<dbReference type="EMBL" id="CP036275">
    <property type="protein sequence ID" value="QDU40913.1"/>
    <property type="molecule type" value="Genomic_DNA"/>
</dbReference>
<dbReference type="KEGG" id="mri:Mal4_52760"/>
<sequence>MNLSIRPETSQDQAGVRRVNEAAFEGTAEADLVEALHEGDHVATSLVAEVDGNVVGHILFSHLTIVTDHRRLPALSLAPMAVLPAHQKQGIGSRLVSEGLAACRDAGHQIVTVLGHPTYYPRFGFSPGLAAPLSSPFGVGEAWMAIELTPGALEGVSGSVEFAAPFRIFE</sequence>
<dbReference type="InterPro" id="IPR000182">
    <property type="entry name" value="GNAT_dom"/>
</dbReference>
<dbReference type="PROSITE" id="PS51186">
    <property type="entry name" value="GNAT"/>
    <property type="match status" value="1"/>
</dbReference>
<feature type="domain" description="N-acetyltransferase" evidence="1">
    <location>
        <begin position="3"/>
        <end position="149"/>
    </location>
</feature>
<dbReference type="OrthoDB" id="9797178at2"/>
<name>A0A517ZEH7_9PLAN</name>
<dbReference type="InterPro" id="IPR050276">
    <property type="entry name" value="MshD_Acetyltransferase"/>
</dbReference>
<evidence type="ECO:0000313" key="2">
    <source>
        <dbReference type="EMBL" id="QDU40913.1"/>
    </source>
</evidence>
<dbReference type="SUPFAM" id="SSF55729">
    <property type="entry name" value="Acyl-CoA N-acyltransferases (Nat)"/>
    <property type="match status" value="1"/>
</dbReference>
<dbReference type="InterPro" id="IPR016181">
    <property type="entry name" value="Acyl_CoA_acyltransferase"/>
</dbReference>
<dbReference type="PANTHER" id="PTHR43617:SF2">
    <property type="entry name" value="UPF0039 PROTEIN SLL0451"/>
    <property type="match status" value="1"/>
</dbReference>
<evidence type="ECO:0000313" key="3">
    <source>
        <dbReference type="Proteomes" id="UP000320496"/>
    </source>
</evidence>